<dbReference type="EMBL" id="JASKHM010000009">
    <property type="protein sequence ID" value="MEQ4483940.1"/>
    <property type="molecule type" value="Genomic_DNA"/>
</dbReference>
<dbReference type="NCBIfam" id="NF006768">
    <property type="entry name" value="PRK09290.1-1"/>
    <property type="match status" value="1"/>
</dbReference>
<dbReference type="RefSeq" id="WP_232186323.1">
    <property type="nucleotide sequence ID" value="NZ_JAIOAP010000008.1"/>
</dbReference>
<dbReference type="NCBIfam" id="NF006771">
    <property type="entry name" value="PRK09290.1-5"/>
    <property type="match status" value="1"/>
</dbReference>
<evidence type="ECO:0000313" key="5">
    <source>
        <dbReference type="Proteomes" id="UP001493487"/>
    </source>
</evidence>
<dbReference type="Gene3D" id="3.40.630.10">
    <property type="entry name" value="Zn peptidases"/>
    <property type="match status" value="1"/>
</dbReference>
<sequence length="419" mass="45457">MDQPVRFDMGSELWLLLEKLATFTEGTEATGGVTRLLYTQPWKEAQAFLAETMTEAGLDVRFDKVGNLFGRLQGSNPDVPVILTGSHIDTVRNGGKLDGAYGIMGGIAALKYLKETHGTPIHTLEVVSFCEEEGSRFPIAYWGSGNVTGLFDPHSGQELLDVEGTSLQSAMEASGFGLRGQPDCKRGDLGAFVELHIEQGVILERMAKQIGIVEAIVGQRRYSVSLRGEANHAGTTPMNMRSDAMACAAEMIVRLELLAARAAALVATVGRIQAAPNIPNVIPGTVEFTLDIRHDNEGTLSWFCDYLFQEYEDIANRRGLGLAITPWLATTPVPMDRSLAEQIEQVCGKLSLSHRRMFSGAGHDAQLFSPICPTAMIFVPSKAGISHSPDEYSSPEQLSDGVSVLASLLYEMAYEEQAT</sequence>
<evidence type="ECO:0000256" key="1">
    <source>
        <dbReference type="ARBA" id="ARBA00006153"/>
    </source>
</evidence>
<feature type="domain" description="Peptidase M20 dimerisation" evidence="3">
    <location>
        <begin position="220"/>
        <end position="300"/>
    </location>
</feature>
<dbReference type="NCBIfam" id="TIGR01879">
    <property type="entry name" value="hydantase"/>
    <property type="match status" value="1"/>
</dbReference>
<dbReference type="InterPro" id="IPR011650">
    <property type="entry name" value="Peptidase_M20_dimer"/>
</dbReference>
<name>A0ABV1KVB4_9BACL</name>
<dbReference type="PANTHER" id="PTHR32494:SF5">
    <property type="entry name" value="ALLANTOATE AMIDOHYDROLASE"/>
    <property type="match status" value="1"/>
</dbReference>
<dbReference type="InterPro" id="IPR036264">
    <property type="entry name" value="Bact_exopeptidase_dim_dom"/>
</dbReference>
<dbReference type="GO" id="GO:0047652">
    <property type="term" value="F:allantoate deiminase activity"/>
    <property type="evidence" value="ECO:0007669"/>
    <property type="project" value="UniProtKB-EC"/>
</dbReference>
<dbReference type="Proteomes" id="UP001493487">
    <property type="component" value="Unassembled WGS sequence"/>
</dbReference>
<comment type="similarity">
    <text evidence="1">Belongs to the peptidase M20 family.</text>
</comment>
<evidence type="ECO:0000256" key="2">
    <source>
        <dbReference type="ARBA" id="ARBA00022801"/>
    </source>
</evidence>
<dbReference type="Gene3D" id="3.30.70.360">
    <property type="match status" value="1"/>
</dbReference>
<keyword evidence="5" id="KW-1185">Reference proteome</keyword>
<dbReference type="SUPFAM" id="SSF53187">
    <property type="entry name" value="Zn-dependent exopeptidases"/>
    <property type="match status" value="1"/>
</dbReference>
<dbReference type="PANTHER" id="PTHR32494">
    <property type="entry name" value="ALLANTOATE DEIMINASE-RELATED"/>
    <property type="match status" value="1"/>
</dbReference>
<dbReference type="SUPFAM" id="SSF55031">
    <property type="entry name" value="Bacterial exopeptidase dimerisation domain"/>
    <property type="match status" value="1"/>
</dbReference>
<comment type="caution">
    <text evidence="4">The sequence shown here is derived from an EMBL/GenBank/DDBJ whole genome shotgun (WGS) entry which is preliminary data.</text>
</comment>
<dbReference type="CDD" id="cd03884">
    <property type="entry name" value="M20_bAS"/>
    <property type="match status" value="1"/>
</dbReference>
<dbReference type="EC" id="3.5.3.9" evidence="4"/>
<keyword evidence="2 4" id="KW-0378">Hydrolase</keyword>
<evidence type="ECO:0000259" key="3">
    <source>
        <dbReference type="Pfam" id="PF07687"/>
    </source>
</evidence>
<gene>
    <name evidence="4" type="primary">allC</name>
    <name evidence="4" type="ORF">QJS35_16200</name>
</gene>
<accession>A0ABV1KVB4</accession>
<evidence type="ECO:0000313" key="4">
    <source>
        <dbReference type="EMBL" id="MEQ4483940.1"/>
    </source>
</evidence>
<dbReference type="Pfam" id="PF01546">
    <property type="entry name" value="Peptidase_M20"/>
    <property type="match status" value="1"/>
</dbReference>
<proteinExistence type="inferred from homology"/>
<organism evidence="4 5">
    <name type="scientific">Cohnella silvisoli</name>
    <dbReference type="NCBI Taxonomy" id="2873699"/>
    <lineage>
        <taxon>Bacteria</taxon>
        <taxon>Bacillati</taxon>
        <taxon>Bacillota</taxon>
        <taxon>Bacilli</taxon>
        <taxon>Bacillales</taxon>
        <taxon>Paenibacillaceae</taxon>
        <taxon>Cohnella</taxon>
    </lineage>
</organism>
<dbReference type="PIRSF" id="PIRSF001235">
    <property type="entry name" value="Amidase_carbamoylase"/>
    <property type="match status" value="1"/>
</dbReference>
<protein>
    <submittedName>
        <fullName evidence="4">Allantoate deiminase</fullName>
        <ecNumber evidence="4">3.5.3.9</ecNumber>
    </submittedName>
</protein>
<dbReference type="Pfam" id="PF07687">
    <property type="entry name" value="M20_dimer"/>
    <property type="match status" value="1"/>
</dbReference>
<reference evidence="4 5" key="1">
    <citation type="journal article" date="2023" name="Genome Announc.">
        <title>Pan-Genome Analyses of the Genus Cohnella and Proposal of the Novel Species Cohnella silvisoli sp. nov., Isolated from Forest Soil.</title>
        <authorList>
            <person name="Wang C."/>
            <person name="Mao L."/>
            <person name="Bao G."/>
            <person name="Zhu H."/>
        </authorList>
    </citation>
    <scope>NUCLEOTIDE SEQUENCE [LARGE SCALE GENOMIC DNA]</scope>
    <source>
        <strain evidence="4 5">NL03-T5-1</strain>
    </source>
</reference>
<dbReference type="InterPro" id="IPR010158">
    <property type="entry name" value="Amidase_Cbmase"/>
</dbReference>
<dbReference type="InterPro" id="IPR002933">
    <property type="entry name" value="Peptidase_M20"/>
</dbReference>